<dbReference type="InterPro" id="IPR012675">
    <property type="entry name" value="Beta-grasp_dom_sf"/>
</dbReference>
<dbReference type="Gene3D" id="3.40.50.80">
    <property type="entry name" value="Nucleotide-binding domain of ferredoxin-NADP reductase (FNR) module"/>
    <property type="match status" value="1"/>
</dbReference>
<dbReference type="PROSITE" id="PS00197">
    <property type="entry name" value="2FE2S_FER_1"/>
    <property type="match status" value="1"/>
</dbReference>
<dbReference type="PANTHER" id="PTHR47354">
    <property type="entry name" value="NADH OXIDOREDUCTASE HCR"/>
    <property type="match status" value="1"/>
</dbReference>
<dbReference type="CDD" id="cd00207">
    <property type="entry name" value="fer2"/>
    <property type="match status" value="1"/>
</dbReference>
<reference evidence="6" key="2">
    <citation type="submission" date="2023-01" db="EMBL/GenBank/DDBJ databases">
        <authorList>
            <person name="Sun Q."/>
            <person name="Evtushenko L."/>
        </authorList>
    </citation>
    <scope>NUCLEOTIDE SEQUENCE</scope>
    <source>
        <strain evidence="6">VKM Ac-1246</strain>
    </source>
</reference>
<comment type="cofactor">
    <cofactor evidence="1">
        <name>FAD</name>
        <dbReference type="ChEBI" id="CHEBI:57692"/>
    </cofactor>
</comment>
<protein>
    <submittedName>
        <fullName evidence="6">Flavodoxin</fullName>
    </submittedName>
</protein>
<dbReference type="InterPro" id="IPR050415">
    <property type="entry name" value="MRET"/>
</dbReference>
<dbReference type="PANTHER" id="PTHR47354:SF2">
    <property type="entry name" value="BLR2392 PROTEIN"/>
    <property type="match status" value="1"/>
</dbReference>
<dbReference type="Pfam" id="PF00111">
    <property type="entry name" value="Fer2"/>
    <property type="match status" value="1"/>
</dbReference>
<evidence type="ECO:0000259" key="4">
    <source>
        <dbReference type="PROSITE" id="PS51085"/>
    </source>
</evidence>
<keyword evidence="2" id="KW-0001">2Fe-2S</keyword>
<dbReference type="Proteomes" id="UP001142292">
    <property type="component" value="Unassembled WGS sequence"/>
</dbReference>
<feature type="domain" description="FAD-binding FR-type" evidence="5">
    <location>
        <begin position="7"/>
        <end position="108"/>
    </location>
</feature>
<dbReference type="PROSITE" id="PS51384">
    <property type="entry name" value="FAD_FR"/>
    <property type="match status" value="1"/>
</dbReference>
<dbReference type="InterPro" id="IPR039261">
    <property type="entry name" value="FNR_nucleotide-bd"/>
</dbReference>
<dbReference type="InterPro" id="IPR017938">
    <property type="entry name" value="Riboflavin_synthase-like_b-brl"/>
</dbReference>
<evidence type="ECO:0000256" key="3">
    <source>
        <dbReference type="ARBA" id="ARBA00023014"/>
    </source>
</evidence>
<dbReference type="EMBL" id="BSEL01000005">
    <property type="protein sequence ID" value="GLJ69012.1"/>
    <property type="molecule type" value="Genomic_DNA"/>
</dbReference>
<dbReference type="InterPro" id="IPR017927">
    <property type="entry name" value="FAD-bd_FR_type"/>
</dbReference>
<keyword evidence="3" id="KW-0411">Iron-sulfur</keyword>
<dbReference type="PRINTS" id="PR00409">
    <property type="entry name" value="PHDIOXRDTASE"/>
</dbReference>
<evidence type="ECO:0000313" key="6">
    <source>
        <dbReference type="EMBL" id="GLJ69012.1"/>
    </source>
</evidence>
<accession>A0ABQ5SXV4</accession>
<gene>
    <name evidence="6" type="ORF">GCM10017579_30480</name>
</gene>
<feature type="domain" description="2Fe-2S ferredoxin-type" evidence="4">
    <location>
        <begin position="239"/>
        <end position="335"/>
    </location>
</feature>
<dbReference type="InterPro" id="IPR001041">
    <property type="entry name" value="2Fe-2S_ferredoxin-type"/>
</dbReference>
<dbReference type="SUPFAM" id="SSF52343">
    <property type="entry name" value="Ferredoxin reductase-like, C-terminal NADP-linked domain"/>
    <property type="match status" value="1"/>
</dbReference>
<dbReference type="Pfam" id="PF00970">
    <property type="entry name" value="FAD_binding_6"/>
    <property type="match status" value="1"/>
</dbReference>
<dbReference type="SUPFAM" id="SSF63380">
    <property type="entry name" value="Riboflavin synthase domain-like"/>
    <property type="match status" value="1"/>
</dbReference>
<keyword evidence="2" id="KW-0408">Iron</keyword>
<keyword evidence="7" id="KW-1185">Reference proteome</keyword>
<dbReference type="Gene3D" id="2.40.30.10">
    <property type="entry name" value="Translation factors"/>
    <property type="match status" value="1"/>
</dbReference>
<name>A0ABQ5SXV4_9ACTN</name>
<evidence type="ECO:0000313" key="7">
    <source>
        <dbReference type="Proteomes" id="UP001142292"/>
    </source>
</evidence>
<dbReference type="InterPro" id="IPR008333">
    <property type="entry name" value="Cbr1-like_FAD-bd_dom"/>
</dbReference>
<sequence>MAVNTQTWWQQGRVVEADDLAEGVRRIVLSPDRPVHATPGTHVDLRLDLDGHVRTRSYSVLRSEDGGRRLTLGVQLAPSSRGGSRHMHGLEVGDVVEMTGPVQSFPLGVGADRYVLVAGGIGVTALVAMADSLRRRGADYTLVLAGRRRAVMAYLEELADTHGDRIRVFVDDEGVRLDVDALVGEIAGGPAPARTEMYMCGPIRLMDAIRRAWVAHELPEPNLRFETFGSSGAWAAEEFVVHLPQHDRSVAVTTDTSMLDALEDAGVDVMWDCRKGECGICQVKVLDVDGRIDHRDVFLSKKQKETNTSLCLCVTRAARGEPERSEPAAVTLHLP</sequence>
<evidence type="ECO:0000256" key="1">
    <source>
        <dbReference type="ARBA" id="ARBA00001974"/>
    </source>
</evidence>
<reference evidence="6" key="1">
    <citation type="journal article" date="2014" name="Int. J. Syst. Evol. Microbiol.">
        <title>Complete genome of a new Firmicutes species belonging to the dominant human colonic microbiota ('Ruminococcus bicirculans') reveals two chromosomes and a selective capacity to utilize plant glucans.</title>
        <authorList>
            <consortium name="NISC Comparative Sequencing Program"/>
            <person name="Wegmann U."/>
            <person name="Louis P."/>
            <person name="Goesmann A."/>
            <person name="Henrissat B."/>
            <person name="Duncan S.H."/>
            <person name="Flint H.J."/>
        </authorList>
    </citation>
    <scope>NUCLEOTIDE SEQUENCE</scope>
    <source>
        <strain evidence="6">VKM Ac-1246</strain>
    </source>
</reference>
<evidence type="ECO:0000259" key="5">
    <source>
        <dbReference type="PROSITE" id="PS51384"/>
    </source>
</evidence>
<proteinExistence type="predicted"/>
<comment type="caution">
    <text evidence="6">The sequence shown here is derived from an EMBL/GenBank/DDBJ whole genome shotgun (WGS) entry which is preliminary data.</text>
</comment>
<organism evidence="6 7">
    <name type="scientific">Nocardioides luteus</name>
    <dbReference type="NCBI Taxonomy" id="1844"/>
    <lineage>
        <taxon>Bacteria</taxon>
        <taxon>Bacillati</taxon>
        <taxon>Actinomycetota</taxon>
        <taxon>Actinomycetes</taxon>
        <taxon>Propionibacteriales</taxon>
        <taxon>Nocardioidaceae</taxon>
        <taxon>Nocardioides</taxon>
    </lineage>
</organism>
<evidence type="ECO:0000256" key="2">
    <source>
        <dbReference type="ARBA" id="ARBA00022714"/>
    </source>
</evidence>
<dbReference type="CDD" id="cd06185">
    <property type="entry name" value="PDR_like"/>
    <property type="match status" value="1"/>
</dbReference>
<dbReference type="Gene3D" id="3.10.20.30">
    <property type="match status" value="1"/>
</dbReference>
<dbReference type="InterPro" id="IPR036010">
    <property type="entry name" value="2Fe-2S_ferredoxin-like_sf"/>
</dbReference>
<dbReference type="PROSITE" id="PS51085">
    <property type="entry name" value="2FE2S_FER_2"/>
    <property type="match status" value="1"/>
</dbReference>
<keyword evidence="2" id="KW-0479">Metal-binding</keyword>
<dbReference type="RefSeq" id="WP_189117494.1">
    <property type="nucleotide sequence ID" value="NZ_BMRK01000003.1"/>
</dbReference>
<dbReference type="InterPro" id="IPR006058">
    <property type="entry name" value="2Fe2S_fd_BS"/>
</dbReference>
<dbReference type="SUPFAM" id="SSF54292">
    <property type="entry name" value="2Fe-2S ferredoxin-like"/>
    <property type="match status" value="1"/>
</dbReference>